<dbReference type="SUPFAM" id="SSF48264">
    <property type="entry name" value="Cytochrome P450"/>
    <property type="match status" value="1"/>
</dbReference>
<evidence type="ECO:0000256" key="4">
    <source>
        <dbReference type="ARBA" id="ARBA00023004"/>
    </source>
</evidence>
<comment type="similarity">
    <text evidence="1">Belongs to the cytochrome P450 family.</text>
</comment>
<dbReference type="GO" id="GO:0016705">
    <property type="term" value="F:oxidoreductase activity, acting on paired donors, with incorporation or reduction of molecular oxygen"/>
    <property type="evidence" value="ECO:0007669"/>
    <property type="project" value="InterPro"/>
</dbReference>
<feature type="signal peptide" evidence="6">
    <location>
        <begin position="1"/>
        <end position="26"/>
    </location>
</feature>
<evidence type="ECO:0000256" key="5">
    <source>
        <dbReference type="ARBA" id="ARBA00023033"/>
    </source>
</evidence>
<name>A0A0C3GAY0_OIDMZ</name>
<evidence type="ECO:0000256" key="6">
    <source>
        <dbReference type="SAM" id="SignalP"/>
    </source>
</evidence>
<dbReference type="OrthoDB" id="1055148at2759"/>
<dbReference type="GO" id="GO:0004497">
    <property type="term" value="F:monooxygenase activity"/>
    <property type="evidence" value="ECO:0007669"/>
    <property type="project" value="UniProtKB-KW"/>
</dbReference>
<dbReference type="InterPro" id="IPR001128">
    <property type="entry name" value="Cyt_P450"/>
</dbReference>
<dbReference type="GO" id="GO:0020037">
    <property type="term" value="F:heme binding"/>
    <property type="evidence" value="ECO:0007669"/>
    <property type="project" value="InterPro"/>
</dbReference>
<dbReference type="PRINTS" id="PR00463">
    <property type="entry name" value="EP450I"/>
</dbReference>
<dbReference type="Gene3D" id="1.10.630.10">
    <property type="entry name" value="Cytochrome P450"/>
    <property type="match status" value="1"/>
</dbReference>
<evidence type="ECO:0008006" key="9">
    <source>
        <dbReference type="Google" id="ProtNLM"/>
    </source>
</evidence>
<accession>A0A0C3GAY0</accession>
<dbReference type="Proteomes" id="UP000054321">
    <property type="component" value="Unassembled WGS sequence"/>
</dbReference>
<reference evidence="8" key="2">
    <citation type="submission" date="2015-01" db="EMBL/GenBank/DDBJ databases">
        <title>Evolutionary Origins and Diversification of the Mycorrhizal Mutualists.</title>
        <authorList>
            <consortium name="DOE Joint Genome Institute"/>
            <consortium name="Mycorrhizal Genomics Consortium"/>
            <person name="Kohler A."/>
            <person name="Kuo A."/>
            <person name="Nagy L.G."/>
            <person name="Floudas D."/>
            <person name="Copeland A."/>
            <person name="Barry K.W."/>
            <person name="Cichocki N."/>
            <person name="Veneault-Fourrey C."/>
            <person name="LaButti K."/>
            <person name="Lindquist E.A."/>
            <person name="Lipzen A."/>
            <person name="Lundell T."/>
            <person name="Morin E."/>
            <person name="Murat C."/>
            <person name="Riley R."/>
            <person name="Ohm R."/>
            <person name="Sun H."/>
            <person name="Tunlid A."/>
            <person name="Henrissat B."/>
            <person name="Grigoriev I.V."/>
            <person name="Hibbett D.S."/>
            <person name="Martin F."/>
        </authorList>
    </citation>
    <scope>NUCLEOTIDE SEQUENCE [LARGE SCALE GENOMIC DNA]</scope>
    <source>
        <strain evidence="8">Zn</strain>
    </source>
</reference>
<keyword evidence="3" id="KW-0560">Oxidoreductase</keyword>
<keyword evidence="2" id="KW-0479">Metal-binding</keyword>
<dbReference type="Pfam" id="PF00067">
    <property type="entry name" value="p450"/>
    <property type="match status" value="1"/>
</dbReference>
<organism evidence="7 8">
    <name type="scientific">Oidiodendron maius (strain Zn)</name>
    <dbReference type="NCBI Taxonomy" id="913774"/>
    <lineage>
        <taxon>Eukaryota</taxon>
        <taxon>Fungi</taxon>
        <taxon>Dikarya</taxon>
        <taxon>Ascomycota</taxon>
        <taxon>Pezizomycotina</taxon>
        <taxon>Leotiomycetes</taxon>
        <taxon>Leotiomycetes incertae sedis</taxon>
        <taxon>Myxotrichaceae</taxon>
        <taxon>Oidiodendron</taxon>
    </lineage>
</organism>
<keyword evidence="6" id="KW-0732">Signal</keyword>
<dbReference type="GO" id="GO:0005506">
    <property type="term" value="F:iron ion binding"/>
    <property type="evidence" value="ECO:0007669"/>
    <property type="project" value="InterPro"/>
</dbReference>
<reference evidence="7 8" key="1">
    <citation type="submission" date="2014-04" db="EMBL/GenBank/DDBJ databases">
        <authorList>
            <consortium name="DOE Joint Genome Institute"/>
            <person name="Kuo A."/>
            <person name="Martino E."/>
            <person name="Perotto S."/>
            <person name="Kohler A."/>
            <person name="Nagy L.G."/>
            <person name="Floudas D."/>
            <person name="Copeland A."/>
            <person name="Barry K.W."/>
            <person name="Cichocki N."/>
            <person name="Veneault-Fourrey C."/>
            <person name="LaButti K."/>
            <person name="Lindquist E.A."/>
            <person name="Lipzen A."/>
            <person name="Lundell T."/>
            <person name="Morin E."/>
            <person name="Murat C."/>
            <person name="Sun H."/>
            <person name="Tunlid A."/>
            <person name="Henrissat B."/>
            <person name="Grigoriev I.V."/>
            <person name="Hibbett D.S."/>
            <person name="Martin F."/>
            <person name="Nordberg H.P."/>
            <person name="Cantor M.N."/>
            <person name="Hua S.X."/>
        </authorList>
    </citation>
    <scope>NUCLEOTIDE SEQUENCE [LARGE SCALE GENOMIC DNA]</scope>
    <source>
        <strain evidence="7 8">Zn</strain>
    </source>
</reference>
<dbReference type="STRING" id="913774.A0A0C3GAY0"/>
<evidence type="ECO:0000313" key="8">
    <source>
        <dbReference type="Proteomes" id="UP000054321"/>
    </source>
</evidence>
<dbReference type="HOGENOM" id="CLU_001570_2_1_1"/>
<sequence>MQTTLVLSSTAVLAVWCIYRLLQVGSRDPRMPKGPPTVPILGNLLQLPLTGIHKKFRDWAEEYGGVYSLKFGPNNAIVLCDRKAVHELLDKKGILYSDRPHTYVGSLMTQGDHMVVSSLDTLTREKRKVATHNFSPKMLQERAAHIQDAETTVLLLDFLDNPKDFYTHVRRVTASIANILIFGQRGATYDSFWGRCVYDALDRFGEALEPGANPPVDEFPFLRFWPTRWAGWKQRAFSAGRAMDKIWSTALETVEKRRSIGDVRECIADRLIDEYNEKGYPFSRHAFMMLLGEMCEGGAETTSSSMLTMILAITKYSEVQRKARLQIDAVSPLWSDFKDIPYVNAIVKEGMRWRPVISSGLPHKNKEDDYYEGMLIPKDSTIFLPVWALNNWDAQGFSDPEIYNPDRYINHPKLANDYAGSADYKDRDKFSAYLLVYPLIDA</sequence>
<evidence type="ECO:0000256" key="2">
    <source>
        <dbReference type="ARBA" id="ARBA00022723"/>
    </source>
</evidence>
<feature type="chain" id="PRO_5002177566" description="Cytochrome P450" evidence="6">
    <location>
        <begin position="27"/>
        <end position="442"/>
    </location>
</feature>
<evidence type="ECO:0000256" key="1">
    <source>
        <dbReference type="ARBA" id="ARBA00010617"/>
    </source>
</evidence>
<dbReference type="PANTHER" id="PTHR46300:SF2">
    <property type="entry name" value="CYTOCHROME P450 MONOOXYGENASE ALNH-RELATED"/>
    <property type="match status" value="1"/>
</dbReference>
<keyword evidence="5" id="KW-0503">Monooxygenase</keyword>
<keyword evidence="4" id="KW-0408">Iron</keyword>
<dbReference type="InParanoid" id="A0A0C3GAY0"/>
<evidence type="ECO:0000313" key="7">
    <source>
        <dbReference type="EMBL" id="KIM93340.1"/>
    </source>
</evidence>
<dbReference type="AlphaFoldDB" id="A0A0C3GAY0"/>
<gene>
    <name evidence="7" type="ORF">OIDMADRAFT_61679</name>
</gene>
<protein>
    <recommendedName>
        <fullName evidence="9">Cytochrome P450</fullName>
    </recommendedName>
</protein>
<dbReference type="InterPro" id="IPR002401">
    <property type="entry name" value="Cyt_P450_E_grp-I"/>
</dbReference>
<keyword evidence="8" id="KW-1185">Reference proteome</keyword>
<proteinExistence type="inferred from homology"/>
<dbReference type="PANTHER" id="PTHR46300">
    <property type="entry name" value="P450, PUTATIVE (EUROFUNG)-RELATED-RELATED"/>
    <property type="match status" value="1"/>
</dbReference>
<dbReference type="EMBL" id="KN832896">
    <property type="protein sequence ID" value="KIM93340.1"/>
    <property type="molecule type" value="Genomic_DNA"/>
</dbReference>
<dbReference type="InterPro" id="IPR050364">
    <property type="entry name" value="Cytochrome_P450_fung"/>
</dbReference>
<dbReference type="InterPro" id="IPR036396">
    <property type="entry name" value="Cyt_P450_sf"/>
</dbReference>
<evidence type="ECO:0000256" key="3">
    <source>
        <dbReference type="ARBA" id="ARBA00023002"/>
    </source>
</evidence>